<dbReference type="Proteomes" id="UP000265520">
    <property type="component" value="Unassembled WGS sequence"/>
</dbReference>
<accession>A0A392N4B0</accession>
<evidence type="ECO:0000313" key="2">
    <source>
        <dbReference type="EMBL" id="MCH94637.1"/>
    </source>
</evidence>
<keyword evidence="3" id="KW-1185">Reference proteome</keyword>
<dbReference type="EMBL" id="LXQA010027793">
    <property type="protein sequence ID" value="MCH94637.1"/>
    <property type="molecule type" value="Genomic_DNA"/>
</dbReference>
<evidence type="ECO:0000313" key="3">
    <source>
        <dbReference type="Proteomes" id="UP000265520"/>
    </source>
</evidence>
<evidence type="ECO:0000256" key="1">
    <source>
        <dbReference type="SAM" id="MobiDB-lite"/>
    </source>
</evidence>
<proteinExistence type="predicted"/>
<comment type="caution">
    <text evidence="2">The sequence shown here is derived from an EMBL/GenBank/DDBJ whole genome shotgun (WGS) entry which is preliminary data.</text>
</comment>
<feature type="region of interest" description="Disordered" evidence="1">
    <location>
        <begin position="1"/>
        <end position="27"/>
    </location>
</feature>
<protein>
    <submittedName>
        <fullName evidence="2">Uncharacterized protein</fullName>
    </submittedName>
</protein>
<organism evidence="2 3">
    <name type="scientific">Trifolium medium</name>
    <dbReference type="NCBI Taxonomy" id="97028"/>
    <lineage>
        <taxon>Eukaryota</taxon>
        <taxon>Viridiplantae</taxon>
        <taxon>Streptophyta</taxon>
        <taxon>Embryophyta</taxon>
        <taxon>Tracheophyta</taxon>
        <taxon>Spermatophyta</taxon>
        <taxon>Magnoliopsida</taxon>
        <taxon>eudicotyledons</taxon>
        <taxon>Gunneridae</taxon>
        <taxon>Pentapetalae</taxon>
        <taxon>rosids</taxon>
        <taxon>fabids</taxon>
        <taxon>Fabales</taxon>
        <taxon>Fabaceae</taxon>
        <taxon>Papilionoideae</taxon>
        <taxon>50 kb inversion clade</taxon>
        <taxon>NPAAA clade</taxon>
        <taxon>Hologalegina</taxon>
        <taxon>IRL clade</taxon>
        <taxon>Trifolieae</taxon>
        <taxon>Trifolium</taxon>
    </lineage>
</organism>
<reference evidence="2 3" key="1">
    <citation type="journal article" date="2018" name="Front. Plant Sci.">
        <title>Red Clover (Trifolium pratense) and Zigzag Clover (T. medium) - A Picture of Genomic Similarities and Differences.</title>
        <authorList>
            <person name="Dluhosova J."/>
            <person name="Istvanek J."/>
            <person name="Nedelnik J."/>
            <person name="Repkova J."/>
        </authorList>
    </citation>
    <scope>NUCLEOTIDE SEQUENCE [LARGE SCALE GENOMIC DNA]</scope>
    <source>
        <strain evidence="3">cv. 10/8</strain>
        <tissue evidence="2">Leaf</tissue>
    </source>
</reference>
<feature type="non-terminal residue" evidence="2">
    <location>
        <position position="1"/>
    </location>
</feature>
<name>A0A392N4B0_9FABA</name>
<sequence length="45" mass="5150">VLAGQRKPETGKKRQSVSGWSQRKPEELAGRDIPRWARLCFAELL</sequence>
<feature type="compositionally biased region" description="Basic and acidic residues" evidence="1">
    <location>
        <begin position="1"/>
        <end position="12"/>
    </location>
</feature>
<dbReference type="AlphaFoldDB" id="A0A392N4B0"/>